<gene>
    <name evidence="1" type="ORF">SHEWBE_4111</name>
</gene>
<protein>
    <submittedName>
        <fullName evidence="1">Uncharacterized protein</fullName>
    </submittedName>
</protein>
<organism evidence="1 2">
    <name type="scientific">Shewanella benthica</name>
    <dbReference type="NCBI Taxonomy" id="43661"/>
    <lineage>
        <taxon>Bacteria</taxon>
        <taxon>Pseudomonadati</taxon>
        <taxon>Pseudomonadota</taxon>
        <taxon>Gammaproteobacteria</taxon>
        <taxon>Alteromonadales</taxon>
        <taxon>Shewanellaceae</taxon>
        <taxon>Shewanella</taxon>
    </lineage>
</organism>
<name>A0A330M6Y6_9GAMM</name>
<dbReference type="EMBL" id="LS483452">
    <property type="protein sequence ID" value="SQH78071.1"/>
    <property type="molecule type" value="Genomic_DNA"/>
</dbReference>
<proteinExistence type="predicted"/>
<dbReference type="Proteomes" id="UP000250123">
    <property type="component" value="Chromosome SHEWBE"/>
</dbReference>
<evidence type="ECO:0000313" key="1">
    <source>
        <dbReference type="EMBL" id="SQH78071.1"/>
    </source>
</evidence>
<dbReference type="KEGG" id="sbk:SHEWBE_4111"/>
<sequence length="40" mass="4711">MCTYYFLLNVFMDYKCNLTWQVILLDSLLGTTDEARVCNV</sequence>
<dbReference type="AlphaFoldDB" id="A0A330M6Y6"/>
<accession>A0A330M6Y6</accession>
<reference evidence="2" key="1">
    <citation type="submission" date="2018-06" db="EMBL/GenBank/DDBJ databases">
        <authorList>
            <person name="Cea G.-C."/>
            <person name="William W."/>
        </authorList>
    </citation>
    <scope>NUCLEOTIDE SEQUENCE [LARGE SCALE GENOMIC DNA]</scope>
    <source>
        <strain evidence="2">DB21MT-2</strain>
    </source>
</reference>
<evidence type="ECO:0000313" key="2">
    <source>
        <dbReference type="Proteomes" id="UP000250123"/>
    </source>
</evidence>